<keyword evidence="4 9" id="KW-0378">Hydrolase</keyword>
<protein>
    <recommendedName>
        <fullName evidence="7">pseudouridine 5'-phosphatase</fullName>
        <ecNumber evidence="7">3.1.3.96</ecNumber>
    </recommendedName>
    <alternativeName>
        <fullName evidence="8">Pseudouridine-5'-monophosphatase</fullName>
    </alternativeName>
</protein>
<evidence type="ECO:0000256" key="1">
    <source>
        <dbReference type="ARBA" id="ARBA00001946"/>
    </source>
</evidence>
<dbReference type="Gene3D" id="3.40.50.1000">
    <property type="entry name" value="HAD superfamily/HAD-like"/>
    <property type="match status" value="1"/>
</dbReference>
<evidence type="ECO:0000256" key="2">
    <source>
        <dbReference type="ARBA" id="ARBA00006171"/>
    </source>
</evidence>
<sequence length="230" mass="25587">MDFKKVTHVIFDLDGTLMDSEKILNKIITDIVQSYGKKYTPEARAKVVGTPEKDTARIVVKETGLPITADQFLQIYNERMAKELQNVPLFPGAAELIKHFYYHGVPTALATSSSKFTLNIKAKHHQKLFSLFNHQVVGGSDPEVKYGKPAPDIFLICASRFEDNPKPQQCLVFEDAPNGVKAAKGAGMQVVMIPSNKFAPELTNQATLVLNSLQEFRPELFGLPPMKIIN</sequence>
<organism evidence="9 10">
    <name type="scientific">Popillia japonica</name>
    <name type="common">Japanese beetle</name>
    <dbReference type="NCBI Taxonomy" id="7064"/>
    <lineage>
        <taxon>Eukaryota</taxon>
        <taxon>Metazoa</taxon>
        <taxon>Ecdysozoa</taxon>
        <taxon>Arthropoda</taxon>
        <taxon>Hexapoda</taxon>
        <taxon>Insecta</taxon>
        <taxon>Pterygota</taxon>
        <taxon>Neoptera</taxon>
        <taxon>Endopterygota</taxon>
        <taxon>Coleoptera</taxon>
        <taxon>Polyphaga</taxon>
        <taxon>Scarabaeiformia</taxon>
        <taxon>Scarabaeidae</taxon>
        <taxon>Rutelinae</taxon>
        <taxon>Popillia</taxon>
    </lineage>
</organism>
<dbReference type="NCBIfam" id="TIGR01509">
    <property type="entry name" value="HAD-SF-IA-v3"/>
    <property type="match status" value="1"/>
</dbReference>
<dbReference type="GO" id="GO:0046872">
    <property type="term" value="F:metal ion binding"/>
    <property type="evidence" value="ECO:0007669"/>
    <property type="project" value="UniProtKB-KW"/>
</dbReference>
<dbReference type="InterPro" id="IPR006439">
    <property type="entry name" value="HAD-SF_hydro_IA"/>
</dbReference>
<dbReference type="InterPro" id="IPR023198">
    <property type="entry name" value="PGP-like_dom2"/>
</dbReference>
<reference evidence="9 10" key="1">
    <citation type="journal article" date="2024" name="BMC Genomics">
        <title>De novo assembly and annotation of Popillia japonica's genome with initial clues to its potential as an invasive pest.</title>
        <authorList>
            <person name="Cucini C."/>
            <person name="Boschi S."/>
            <person name="Funari R."/>
            <person name="Cardaioli E."/>
            <person name="Iannotti N."/>
            <person name="Marturano G."/>
            <person name="Paoli F."/>
            <person name="Bruttini M."/>
            <person name="Carapelli A."/>
            <person name="Frati F."/>
            <person name="Nardi F."/>
        </authorList>
    </citation>
    <scope>NUCLEOTIDE SEQUENCE [LARGE SCALE GENOMIC DNA]</scope>
    <source>
        <strain evidence="9">DMR45628</strain>
    </source>
</reference>
<keyword evidence="3" id="KW-0479">Metal-binding</keyword>
<dbReference type="FunFam" id="3.40.50.1000:FF:000055">
    <property type="entry name" value="Haloacid dehalogenase-like hydrolase family protein"/>
    <property type="match status" value="1"/>
</dbReference>
<dbReference type="SUPFAM" id="SSF56784">
    <property type="entry name" value="HAD-like"/>
    <property type="match status" value="1"/>
</dbReference>
<evidence type="ECO:0000256" key="6">
    <source>
        <dbReference type="ARBA" id="ARBA00052504"/>
    </source>
</evidence>
<comment type="similarity">
    <text evidence="2">Belongs to the HAD-like hydrolase superfamily. CbbY/CbbZ/Gph/YieH family.</text>
</comment>
<evidence type="ECO:0000256" key="8">
    <source>
        <dbReference type="ARBA" id="ARBA00083904"/>
    </source>
</evidence>
<comment type="catalytic activity">
    <reaction evidence="6">
        <text>psi-UMP + H2O = pseudouridine + phosphate</text>
        <dbReference type="Rhea" id="RHEA:10944"/>
        <dbReference type="ChEBI" id="CHEBI:15377"/>
        <dbReference type="ChEBI" id="CHEBI:17802"/>
        <dbReference type="ChEBI" id="CHEBI:43474"/>
        <dbReference type="ChEBI" id="CHEBI:58380"/>
        <dbReference type="EC" id="3.1.3.96"/>
    </reaction>
</comment>
<dbReference type="PANTHER" id="PTHR18901">
    <property type="entry name" value="2-DEOXYGLUCOSE-6-PHOSPHATE PHOSPHATASE 2"/>
    <property type="match status" value="1"/>
</dbReference>
<dbReference type="AlphaFoldDB" id="A0AAW1L6F0"/>
<dbReference type="SFLD" id="SFLDG01129">
    <property type="entry name" value="C1.5:_HAD__Beta-PGM__Phosphata"/>
    <property type="match status" value="1"/>
</dbReference>
<dbReference type="GO" id="GO:1990738">
    <property type="term" value="F:pseudouridine 5'-phosphatase activity"/>
    <property type="evidence" value="ECO:0007669"/>
    <property type="project" value="UniProtKB-EC"/>
</dbReference>
<dbReference type="SFLD" id="SFLDG01135">
    <property type="entry name" value="C1.5.6:_HAD__Beta-PGM__Phospha"/>
    <property type="match status" value="1"/>
</dbReference>
<name>A0AAW1L6F0_POPJA</name>
<gene>
    <name evidence="9" type="ORF">QE152_g15180</name>
</gene>
<dbReference type="FunFam" id="1.10.150.240:FF:000001">
    <property type="entry name" value="Haloacid dehalogenase-like hydrolase domain"/>
    <property type="match status" value="1"/>
</dbReference>
<dbReference type="PANTHER" id="PTHR18901:SF38">
    <property type="entry name" value="PSEUDOURIDINE-5'-PHOSPHATASE"/>
    <property type="match status" value="1"/>
</dbReference>
<proteinExistence type="inferred from homology"/>
<keyword evidence="10" id="KW-1185">Reference proteome</keyword>
<evidence type="ECO:0000256" key="4">
    <source>
        <dbReference type="ARBA" id="ARBA00022801"/>
    </source>
</evidence>
<dbReference type="Gene3D" id="1.10.150.240">
    <property type="entry name" value="Putative phosphatase, domain 2"/>
    <property type="match status" value="1"/>
</dbReference>
<dbReference type="SFLD" id="SFLDS00003">
    <property type="entry name" value="Haloacid_Dehalogenase"/>
    <property type="match status" value="1"/>
</dbReference>
<dbReference type="Pfam" id="PF13419">
    <property type="entry name" value="HAD_2"/>
    <property type="match status" value="1"/>
</dbReference>
<dbReference type="InterPro" id="IPR036412">
    <property type="entry name" value="HAD-like_sf"/>
</dbReference>
<dbReference type="EMBL" id="JASPKY010000146">
    <property type="protein sequence ID" value="KAK9730453.1"/>
    <property type="molecule type" value="Genomic_DNA"/>
</dbReference>
<comment type="caution">
    <text evidence="9">The sequence shown here is derived from an EMBL/GenBank/DDBJ whole genome shotgun (WGS) entry which is preliminary data.</text>
</comment>
<evidence type="ECO:0000256" key="3">
    <source>
        <dbReference type="ARBA" id="ARBA00022723"/>
    </source>
</evidence>
<evidence type="ECO:0000313" key="9">
    <source>
        <dbReference type="EMBL" id="KAK9730453.1"/>
    </source>
</evidence>
<keyword evidence="5" id="KW-0460">Magnesium</keyword>
<dbReference type="Proteomes" id="UP001458880">
    <property type="component" value="Unassembled WGS sequence"/>
</dbReference>
<evidence type="ECO:0000256" key="7">
    <source>
        <dbReference type="ARBA" id="ARBA00066578"/>
    </source>
</evidence>
<dbReference type="InterPro" id="IPR023214">
    <property type="entry name" value="HAD_sf"/>
</dbReference>
<dbReference type="EC" id="3.1.3.96" evidence="7"/>
<evidence type="ECO:0000313" key="10">
    <source>
        <dbReference type="Proteomes" id="UP001458880"/>
    </source>
</evidence>
<evidence type="ECO:0000256" key="5">
    <source>
        <dbReference type="ARBA" id="ARBA00022842"/>
    </source>
</evidence>
<dbReference type="InterPro" id="IPR041492">
    <property type="entry name" value="HAD_2"/>
</dbReference>
<comment type="cofactor">
    <cofactor evidence="1">
        <name>Mg(2+)</name>
        <dbReference type="ChEBI" id="CHEBI:18420"/>
    </cofactor>
</comment>
<accession>A0AAW1L6F0</accession>